<evidence type="ECO:0000313" key="1">
    <source>
        <dbReference type="EMBL" id="MFC4353215.1"/>
    </source>
</evidence>
<sequence>MPLIKNGEQIEDLWLPVDDEQPLPENAPILVSLERWQQEKDVLQARGTELGLRLRSDQSPQQVAEDLQAFSLIALEFPKFTDGRAYSHARLLRERHGFTGELRAVGNVLRDQLLFMQRCGFDAFELPEDAPVEAWLKALEDFSVWYQPATDNRAPVSSLRRRLRVAAQ</sequence>
<keyword evidence="2" id="KW-1185">Reference proteome</keyword>
<dbReference type="EMBL" id="JBHSCW010000011">
    <property type="protein sequence ID" value="MFC4353215.1"/>
    <property type="molecule type" value="Genomic_DNA"/>
</dbReference>
<evidence type="ECO:0000313" key="2">
    <source>
        <dbReference type="Proteomes" id="UP001595799"/>
    </source>
</evidence>
<reference evidence="2" key="1">
    <citation type="journal article" date="2019" name="Int. J. Syst. Evol. Microbiol.">
        <title>The Global Catalogue of Microorganisms (GCM) 10K type strain sequencing project: providing services to taxonomists for standard genome sequencing and annotation.</title>
        <authorList>
            <consortium name="The Broad Institute Genomics Platform"/>
            <consortium name="The Broad Institute Genome Sequencing Center for Infectious Disease"/>
            <person name="Wu L."/>
            <person name="Ma J."/>
        </authorList>
    </citation>
    <scope>NUCLEOTIDE SEQUENCE [LARGE SCALE GENOMIC DNA]</scope>
    <source>
        <strain evidence="2">CECT 8472</strain>
    </source>
</reference>
<proteinExistence type="predicted"/>
<dbReference type="InterPro" id="IPR008318">
    <property type="entry name" value="UCP030820"/>
</dbReference>
<dbReference type="Pfam" id="PF06073">
    <property type="entry name" value="DUF934"/>
    <property type="match status" value="1"/>
</dbReference>
<dbReference type="PIRSF" id="PIRSF030820">
    <property type="entry name" value="UCP030820"/>
    <property type="match status" value="1"/>
</dbReference>
<protein>
    <submittedName>
        <fullName evidence="1">DUF934 domain-containing protein</fullName>
    </submittedName>
</protein>
<organism evidence="1 2">
    <name type="scientific">Fodinicurvata halophila</name>
    <dbReference type="NCBI Taxonomy" id="1419723"/>
    <lineage>
        <taxon>Bacteria</taxon>
        <taxon>Pseudomonadati</taxon>
        <taxon>Pseudomonadota</taxon>
        <taxon>Alphaproteobacteria</taxon>
        <taxon>Rhodospirillales</taxon>
        <taxon>Rhodovibrionaceae</taxon>
        <taxon>Fodinicurvata</taxon>
    </lineage>
</organism>
<accession>A0ABV8URS0</accession>
<dbReference type="Proteomes" id="UP001595799">
    <property type="component" value="Unassembled WGS sequence"/>
</dbReference>
<gene>
    <name evidence="1" type="ORF">ACFOW6_16830</name>
</gene>
<comment type="caution">
    <text evidence="1">The sequence shown here is derived from an EMBL/GenBank/DDBJ whole genome shotgun (WGS) entry which is preliminary data.</text>
</comment>
<dbReference type="RefSeq" id="WP_382423590.1">
    <property type="nucleotide sequence ID" value="NZ_JBHSCW010000011.1"/>
</dbReference>
<name>A0ABV8URS0_9PROT</name>